<dbReference type="PANTHER" id="PTHR48111">
    <property type="entry name" value="REGULATOR OF RPOS"/>
    <property type="match status" value="1"/>
</dbReference>
<dbReference type="PROSITE" id="PS51755">
    <property type="entry name" value="OMPR_PHOB"/>
    <property type="match status" value="1"/>
</dbReference>
<dbReference type="SMART" id="SM00448">
    <property type="entry name" value="REC"/>
    <property type="match status" value="1"/>
</dbReference>
<dbReference type="Pfam" id="PF00486">
    <property type="entry name" value="Trans_reg_C"/>
    <property type="match status" value="1"/>
</dbReference>
<dbReference type="RefSeq" id="WP_005830049.1">
    <property type="nucleotide sequence ID" value="NZ_BJOD01000063.1"/>
</dbReference>
<name>A0A3M8ARE0_9BACL</name>
<evidence type="ECO:0000256" key="2">
    <source>
        <dbReference type="ARBA" id="ARBA00022553"/>
    </source>
</evidence>
<dbReference type="Pfam" id="PF00072">
    <property type="entry name" value="Response_reg"/>
    <property type="match status" value="1"/>
</dbReference>
<evidence type="ECO:0000313" key="13">
    <source>
        <dbReference type="Proteomes" id="UP000276178"/>
    </source>
</evidence>
<feature type="modified residue" description="4-aspartylphosphate" evidence="7">
    <location>
        <position position="56"/>
    </location>
</feature>
<keyword evidence="4" id="KW-0805">Transcription regulation</keyword>
<dbReference type="OrthoDB" id="9790442at2"/>
<evidence type="ECO:0000256" key="5">
    <source>
        <dbReference type="ARBA" id="ARBA00023125"/>
    </source>
</evidence>
<reference evidence="11 14" key="2">
    <citation type="submission" date="2019-06" db="EMBL/GenBank/DDBJ databases">
        <title>Whole genome shotgun sequence of Brevibacillus agri NBRC 15538.</title>
        <authorList>
            <person name="Hosoyama A."/>
            <person name="Uohara A."/>
            <person name="Ohji S."/>
            <person name="Ichikawa N."/>
        </authorList>
    </citation>
    <scope>NUCLEOTIDE SEQUENCE [LARGE SCALE GENOMIC DNA]</scope>
    <source>
        <strain evidence="11 14">NBRC 15538</strain>
    </source>
</reference>
<dbReference type="GO" id="GO:0032993">
    <property type="term" value="C:protein-DNA complex"/>
    <property type="evidence" value="ECO:0007669"/>
    <property type="project" value="TreeGrafter"/>
</dbReference>
<dbReference type="InterPro" id="IPR036388">
    <property type="entry name" value="WH-like_DNA-bd_sf"/>
</dbReference>
<dbReference type="InterPro" id="IPR001867">
    <property type="entry name" value="OmpR/PhoB-type_DNA-bd"/>
</dbReference>
<evidence type="ECO:0000256" key="8">
    <source>
        <dbReference type="PROSITE-ProRule" id="PRU01091"/>
    </source>
</evidence>
<evidence type="ECO:0000313" key="12">
    <source>
        <dbReference type="EMBL" id="RNB53761.1"/>
    </source>
</evidence>
<proteinExistence type="predicted"/>
<dbReference type="Proteomes" id="UP000317180">
    <property type="component" value="Unassembled WGS sequence"/>
</dbReference>
<gene>
    <name evidence="11" type="primary">mrsR2</name>
    <name evidence="11" type="ORF">BAG01nite_43150</name>
    <name evidence="12" type="ORF">EB820_15510</name>
</gene>
<dbReference type="Gene3D" id="1.10.10.10">
    <property type="entry name" value="Winged helix-like DNA-binding domain superfamily/Winged helix DNA-binding domain"/>
    <property type="match status" value="1"/>
</dbReference>
<dbReference type="GO" id="GO:0000156">
    <property type="term" value="F:phosphorelay response regulator activity"/>
    <property type="evidence" value="ECO:0007669"/>
    <property type="project" value="TreeGrafter"/>
</dbReference>
<dbReference type="InterPro" id="IPR016032">
    <property type="entry name" value="Sig_transdc_resp-reg_C-effctor"/>
</dbReference>
<dbReference type="Gene3D" id="6.10.250.690">
    <property type="match status" value="1"/>
</dbReference>
<comment type="caution">
    <text evidence="12">The sequence shown here is derived from an EMBL/GenBank/DDBJ whole genome shotgun (WGS) entry which is preliminary data.</text>
</comment>
<dbReference type="Gene3D" id="3.40.50.2300">
    <property type="match status" value="1"/>
</dbReference>
<evidence type="ECO:0000256" key="6">
    <source>
        <dbReference type="ARBA" id="ARBA00023163"/>
    </source>
</evidence>
<dbReference type="SUPFAM" id="SSF46894">
    <property type="entry name" value="C-terminal effector domain of the bipartite response regulators"/>
    <property type="match status" value="1"/>
</dbReference>
<dbReference type="PANTHER" id="PTHR48111:SF52">
    <property type="entry name" value="TRANSCRIPTIONAL REGULATORY PROTEIN YVRH"/>
    <property type="match status" value="1"/>
</dbReference>
<accession>A0A3M8ARE0</accession>
<feature type="DNA-binding region" description="OmpR/PhoB-type" evidence="8">
    <location>
        <begin position="135"/>
        <end position="235"/>
    </location>
</feature>
<dbReference type="InterPro" id="IPR011006">
    <property type="entry name" value="CheY-like_superfamily"/>
</dbReference>
<dbReference type="InterPro" id="IPR001789">
    <property type="entry name" value="Sig_transdc_resp-reg_receiver"/>
</dbReference>
<evidence type="ECO:0000256" key="4">
    <source>
        <dbReference type="ARBA" id="ARBA00023015"/>
    </source>
</evidence>
<dbReference type="Proteomes" id="UP000276178">
    <property type="component" value="Unassembled WGS sequence"/>
</dbReference>
<feature type="domain" description="OmpR/PhoB-type" evidence="10">
    <location>
        <begin position="135"/>
        <end position="235"/>
    </location>
</feature>
<dbReference type="InterPro" id="IPR039420">
    <property type="entry name" value="WalR-like"/>
</dbReference>
<keyword evidence="3" id="KW-0902">Two-component regulatory system</keyword>
<dbReference type="EMBL" id="BJOD01000063">
    <property type="protein sequence ID" value="GED28213.1"/>
    <property type="molecule type" value="Genomic_DNA"/>
</dbReference>
<evidence type="ECO:0000259" key="10">
    <source>
        <dbReference type="PROSITE" id="PS51755"/>
    </source>
</evidence>
<keyword evidence="14" id="KW-1185">Reference proteome</keyword>
<dbReference type="SUPFAM" id="SSF52172">
    <property type="entry name" value="CheY-like"/>
    <property type="match status" value="1"/>
</dbReference>
<dbReference type="SMART" id="SM00862">
    <property type="entry name" value="Trans_reg_C"/>
    <property type="match status" value="1"/>
</dbReference>
<reference evidence="12 13" key="1">
    <citation type="submission" date="2018-10" db="EMBL/GenBank/DDBJ databases">
        <title>Phylogenomics of Brevibacillus.</title>
        <authorList>
            <person name="Dunlap C."/>
        </authorList>
    </citation>
    <scope>NUCLEOTIDE SEQUENCE [LARGE SCALE GENOMIC DNA]</scope>
    <source>
        <strain evidence="12 13">NRRL NRS 1219</strain>
    </source>
</reference>
<evidence type="ECO:0000256" key="7">
    <source>
        <dbReference type="PROSITE-ProRule" id="PRU00169"/>
    </source>
</evidence>
<dbReference type="PROSITE" id="PS50110">
    <property type="entry name" value="RESPONSE_REGULATORY"/>
    <property type="match status" value="1"/>
</dbReference>
<dbReference type="EMBL" id="RHHN01000046">
    <property type="protein sequence ID" value="RNB53761.1"/>
    <property type="molecule type" value="Genomic_DNA"/>
</dbReference>
<protein>
    <submittedName>
        <fullName evidence="12">DNA-binding response regulator</fullName>
    </submittedName>
</protein>
<dbReference type="GO" id="GO:0000976">
    <property type="term" value="F:transcription cis-regulatory region binding"/>
    <property type="evidence" value="ECO:0007669"/>
    <property type="project" value="TreeGrafter"/>
</dbReference>
<keyword evidence="6" id="KW-0804">Transcription</keyword>
<dbReference type="GeneID" id="82813335"/>
<evidence type="ECO:0000313" key="11">
    <source>
        <dbReference type="EMBL" id="GED28213.1"/>
    </source>
</evidence>
<dbReference type="FunFam" id="1.10.10.10:FF:000018">
    <property type="entry name" value="DNA-binding response regulator ResD"/>
    <property type="match status" value="1"/>
</dbReference>
<comment type="subcellular location">
    <subcellularLocation>
        <location evidence="1">Cytoplasm</location>
    </subcellularLocation>
</comment>
<evidence type="ECO:0000313" key="14">
    <source>
        <dbReference type="Proteomes" id="UP000317180"/>
    </source>
</evidence>
<feature type="domain" description="Response regulatory" evidence="9">
    <location>
        <begin position="6"/>
        <end position="120"/>
    </location>
</feature>
<evidence type="ECO:0000256" key="1">
    <source>
        <dbReference type="ARBA" id="ARBA00004496"/>
    </source>
</evidence>
<dbReference type="GO" id="GO:0006355">
    <property type="term" value="P:regulation of DNA-templated transcription"/>
    <property type="evidence" value="ECO:0007669"/>
    <property type="project" value="InterPro"/>
</dbReference>
<dbReference type="FunFam" id="3.40.50.2300:FF:000001">
    <property type="entry name" value="DNA-binding response regulator PhoB"/>
    <property type="match status" value="1"/>
</dbReference>
<dbReference type="GO" id="GO:0005829">
    <property type="term" value="C:cytosol"/>
    <property type="evidence" value="ECO:0007669"/>
    <property type="project" value="TreeGrafter"/>
</dbReference>
<dbReference type="CDD" id="cd00383">
    <property type="entry name" value="trans_reg_C"/>
    <property type="match status" value="1"/>
</dbReference>
<sequence>MEKEAKILLVDDEEAILHMLKTVLQKEGFVYIDTCTRAEQALRLVEERRYDLLILDVMLPDKNGFELCSAVRQRTKAPIFFLTAKGTDFDKLSGFAHGADDYITKPFHPLEVVARMKAHLRRTMGMAAPAAPPEPKIYDFGRFQVNADAAELIVGGEQVDCPAQVFSLLVFFCQHPNRVFTKEQIYDHVWKDEYGLFDENTVMVHIHKLRQRIEENPGQPKYLLTVRGLGYKLVTPGRQA</sequence>
<organism evidence="12 13">
    <name type="scientific">Brevibacillus agri</name>
    <dbReference type="NCBI Taxonomy" id="51101"/>
    <lineage>
        <taxon>Bacteria</taxon>
        <taxon>Bacillati</taxon>
        <taxon>Bacillota</taxon>
        <taxon>Bacilli</taxon>
        <taxon>Bacillales</taxon>
        <taxon>Paenibacillaceae</taxon>
        <taxon>Brevibacillus</taxon>
    </lineage>
</organism>
<evidence type="ECO:0000259" key="9">
    <source>
        <dbReference type="PROSITE" id="PS50110"/>
    </source>
</evidence>
<dbReference type="CDD" id="cd17574">
    <property type="entry name" value="REC_OmpR"/>
    <property type="match status" value="1"/>
</dbReference>
<keyword evidence="2 7" id="KW-0597">Phosphoprotein</keyword>
<dbReference type="AlphaFoldDB" id="A0A3M8ARE0"/>
<evidence type="ECO:0000256" key="3">
    <source>
        <dbReference type="ARBA" id="ARBA00023012"/>
    </source>
</evidence>
<keyword evidence="5 8" id="KW-0238">DNA-binding</keyword>